<protein>
    <submittedName>
        <fullName evidence="2">Ubiquinone/menaquinone biosynthesis C-methylase UbiE</fullName>
    </submittedName>
</protein>
<sequence length="275" mass="29842">MTEDGPPPSIEAIWARYDADEARLSAPLSERMLDLAELRPGMQVLDIASGRGEPALRAARRVAPKGRVVGTDCAESMLRMAQARAQREGVRNLELRRLAAESLATLPQASFDAALARWGLMYLEDPVAALKGARHALRPGGLLVVAVWAEPERVPYFSLPREVLARHAPVPPIEIGVQGTFRYAAADALARDLVESGFDLLAQEEVEVDVMEARTPAELVAWTRAFGMGRLLNTLPQTVQRAWAADLVAMAPSLRKGGVMRLGGVTRIVVARRAA</sequence>
<dbReference type="Proteomes" id="UP000561045">
    <property type="component" value="Unassembled WGS sequence"/>
</dbReference>
<accession>A0A840BNT7</accession>
<keyword evidence="2" id="KW-0489">Methyltransferase</keyword>
<dbReference type="RefSeq" id="WP_183636132.1">
    <property type="nucleotide sequence ID" value="NZ_BAABLE010000005.1"/>
</dbReference>
<name>A0A840BNT7_9RHOO</name>
<dbReference type="GO" id="GO:0008168">
    <property type="term" value="F:methyltransferase activity"/>
    <property type="evidence" value="ECO:0007669"/>
    <property type="project" value="UniProtKB-KW"/>
</dbReference>
<proteinExistence type="predicted"/>
<dbReference type="SUPFAM" id="SSF53335">
    <property type="entry name" value="S-adenosyl-L-methionine-dependent methyltransferases"/>
    <property type="match status" value="1"/>
</dbReference>
<dbReference type="GO" id="GO:0032259">
    <property type="term" value="P:methylation"/>
    <property type="evidence" value="ECO:0007669"/>
    <property type="project" value="UniProtKB-KW"/>
</dbReference>
<organism evidence="2 3">
    <name type="scientific">Niveibacterium umoris</name>
    <dbReference type="NCBI Taxonomy" id="1193620"/>
    <lineage>
        <taxon>Bacteria</taxon>
        <taxon>Pseudomonadati</taxon>
        <taxon>Pseudomonadota</taxon>
        <taxon>Betaproteobacteria</taxon>
        <taxon>Rhodocyclales</taxon>
        <taxon>Rhodocyclaceae</taxon>
        <taxon>Niveibacterium</taxon>
    </lineage>
</organism>
<feature type="domain" description="Methyltransferase" evidence="1">
    <location>
        <begin position="40"/>
        <end position="146"/>
    </location>
</feature>
<dbReference type="Pfam" id="PF13847">
    <property type="entry name" value="Methyltransf_31"/>
    <property type="match status" value="1"/>
</dbReference>
<dbReference type="PANTHER" id="PTHR43861:SF1">
    <property type="entry name" value="TRANS-ACONITATE 2-METHYLTRANSFERASE"/>
    <property type="match status" value="1"/>
</dbReference>
<dbReference type="InterPro" id="IPR025714">
    <property type="entry name" value="Methyltranfer_dom"/>
</dbReference>
<reference evidence="2 3" key="1">
    <citation type="submission" date="2020-08" db="EMBL/GenBank/DDBJ databases">
        <title>Genomic Encyclopedia of Type Strains, Phase IV (KMG-IV): sequencing the most valuable type-strain genomes for metagenomic binning, comparative biology and taxonomic classification.</title>
        <authorList>
            <person name="Goeker M."/>
        </authorList>
    </citation>
    <scope>NUCLEOTIDE SEQUENCE [LARGE SCALE GENOMIC DNA]</scope>
    <source>
        <strain evidence="2 3">DSM 106739</strain>
    </source>
</reference>
<keyword evidence="2" id="KW-0830">Ubiquinone</keyword>
<dbReference type="PANTHER" id="PTHR43861">
    <property type="entry name" value="TRANS-ACONITATE 2-METHYLTRANSFERASE-RELATED"/>
    <property type="match status" value="1"/>
</dbReference>
<dbReference type="AlphaFoldDB" id="A0A840BNT7"/>
<keyword evidence="3" id="KW-1185">Reference proteome</keyword>
<evidence type="ECO:0000259" key="1">
    <source>
        <dbReference type="Pfam" id="PF13847"/>
    </source>
</evidence>
<evidence type="ECO:0000313" key="3">
    <source>
        <dbReference type="Proteomes" id="UP000561045"/>
    </source>
</evidence>
<dbReference type="Gene3D" id="3.40.50.150">
    <property type="entry name" value="Vaccinia Virus protein VP39"/>
    <property type="match status" value="1"/>
</dbReference>
<dbReference type="EMBL" id="JACIET010000002">
    <property type="protein sequence ID" value="MBB4014254.1"/>
    <property type="molecule type" value="Genomic_DNA"/>
</dbReference>
<evidence type="ECO:0000313" key="2">
    <source>
        <dbReference type="EMBL" id="MBB4014254.1"/>
    </source>
</evidence>
<gene>
    <name evidence="2" type="ORF">GGR36_003600</name>
</gene>
<dbReference type="InterPro" id="IPR029063">
    <property type="entry name" value="SAM-dependent_MTases_sf"/>
</dbReference>
<keyword evidence="2" id="KW-0808">Transferase</keyword>
<dbReference type="CDD" id="cd02440">
    <property type="entry name" value="AdoMet_MTases"/>
    <property type="match status" value="1"/>
</dbReference>
<comment type="caution">
    <text evidence="2">The sequence shown here is derived from an EMBL/GenBank/DDBJ whole genome shotgun (WGS) entry which is preliminary data.</text>
</comment>